<evidence type="ECO:0000313" key="5">
    <source>
        <dbReference type="EMBL" id="CAF3815361.1"/>
    </source>
</evidence>
<dbReference type="Proteomes" id="UP000676336">
    <property type="component" value="Unassembled WGS sequence"/>
</dbReference>
<evidence type="ECO:0000256" key="1">
    <source>
        <dbReference type="SAM" id="MobiDB-lite"/>
    </source>
</evidence>
<dbReference type="EMBL" id="CAJNRE010004547">
    <property type="protein sequence ID" value="CAF2035733.1"/>
    <property type="molecule type" value="Genomic_DNA"/>
</dbReference>
<organism evidence="2 7">
    <name type="scientific">Rotaria magnacalcarata</name>
    <dbReference type="NCBI Taxonomy" id="392030"/>
    <lineage>
        <taxon>Eukaryota</taxon>
        <taxon>Metazoa</taxon>
        <taxon>Spiralia</taxon>
        <taxon>Gnathifera</taxon>
        <taxon>Rotifera</taxon>
        <taxon>Eurotatoria</taxon>
        <taxon>Bdelloidea</taxon>
        <taxon>Philodinida</taxon>
        <taxon>Philodinidae</taxon>
        <taxon>Rotaria</taxon>
    </lineage>
</organism>
<dbReference type="Proteomes" id="UP000681967">
    <property type="component" value="Unassembled WGS sequence"/>
</dbReference>
<comment type="caution">
    <text evidence="2">The sequence shown here is derived from an EMBL/GenBank/DDBJ whole genome shotgun (WGS) entry which is preliminary data.</text>
</comment>
<evidence type="ECO:0000313" key="3">
    <source>
        <dbReference type="EMBL" id="CAF2035733.1"/>
    </source>
</evidence>
<dbReference type="EMBL" id="CAJOBJ010000338">
    <property type="protein sequence ID" value="CAF3815361.1"/>
    <property type="molecule type" value="Genomic_DNA"/>
</dbReference>
<evidence type="ECO:0000313" key="4">
    <source>
        <dbReference type="EMBL" id="CAF3790599.1"/>
    </source>
</evidence>
<evidence type="ECO:0000313" key="6">
    <source>
        <dbReference type="EMBL" id="CAF3821608.1"/>
    </source>
</evidence>
<protein>
    <submittedName>
        <fullName evidence="2">Uncharacterized protein</fullName>
    </submittedName>
</protein>
<feature type="compositionally biased region" description="Basic residues" evidence="1">
    <location>
        <begin position="74"/>
        <end position="87"/>
    </location>
</feature>
<evidence type="ECO:0000313" key="7">
    <source>
        <dbReference type="Proteomes" id="UP000663855"/>
    </source>
</evidence>
<dbReference type="EMBL" id="CAJOBI010000420">
    <property type="protein sequence ID" value="CAF3821608.1"/>
    <property type="molecule type" value="Genomic_DNA"/>
</dbReference>
<sequence length="127" mass="15550">MTSNGSQIGNTPLESRFENHGNASSIDQLLFAEVQITNEPSIELNPTNMIPSQIPIIYHHQEQQYIRTRSQEGRRRRRQRQRQRRRERREAIRRQQQQQQQRQRQEQRGERESRHFYHTSIRPKFFE</sequence>
<feature type="compositionally biased region" description="Basic and acidic residues" evidence="1">
    <location>
        <begin position="103"/>
        <end position="115"/>
    </location>
</feature>
<feature type="region of interest" description="Disordered" evidence="1">
    <location>
        <begin position="62"/>
        <end position="127"/>
    </location>
</feature>
<reference evidence="2" key="1">
    <citation type="submission" date="2021-02" db="EMBL/GenBank/DDBJ databases">
        <authorList>
            <person name="Nowell W R."/>
        </authorList>
    </citation>
    <scope>NUCLEOTIDE SEQUENCE</scope>
</reference>
<proteinExistence type="predicted"/>
<accession>A0A815UG29</accession>
<name>A0A815UG29_9BILA</name>
<evidence type="ECO:0000313" key="2">
    <source>
        <dbReference type="EMBL" id="CAF1515388.1"/>
    </source>
</evidence>
<dbReference type="Proteomes" id="UP000681720">
    <property type="component" value="Unassembled WGS sequence"/>
</dbReference>
<dbReference type="EMBL" id="CAJOBH010000423">
    <property type="protein sequence ID" value="CAF3790599.1"/>
    <property type="molecule type" value="Genomic_DNA"/>
</dbReference>
<dbReference type="AlphaFoldDB" id="A0A815UG29"/>
<gene>
    <name evidence="4" type="ORF">BYL167_LOCUS2427</name>
    <name evidence="2" type="ORF">CJN711_LOCUS28077</name>
    <name evidence="5" type="ORF">GIL414_LOCUS1887</name>
    <name evidence="3" type="ORF">MBJ925_LOCUS10652</name>
    <name evidence="6" type="ORF">SMN809_LOCUS2321</name>
</gene>
<dbReference type="Proteomes" id="UP000663855">
    <property type="component" value="Unassembled WGS sequence"/>
</dbReference>
<dbReference type="EMBL" id="CAJNOV010013232">
    <property type="protein sequence ID" value="CAF1515388.1"/>
    <property type="molecule type" value="Genomic_DNA"/>
</dbReference>
<dbReference type="Proteomes" id="UP000663824">
    <property type="component" value="Unassembled WGS sequence"/>
</dbReference>